<organism evidence="21 22">
    <name type="scientific">Denticeps clupeoides</name>
    <name type="common">denticle herring</name>
    <dbReference type="NCBI Taxonomy" id="299321"/>
    <lineage>
        <taxon>Eukaryota</taxon>
        <taxon>Metazoa</taxon>
        <taxon>Chordata</taxon>
        <taxon>Craniata</taxon>
        <taxon>Vertebrata</taxon>
        <taxon>Euteleostomi</taxon>
        <taxon>Actinopterygii</taxon>
        <taxon>Neopterygii</taxon>
        <taxon>Teleostei</taxon>
        <taxon>Clupei</taxon>
        <taxon>Clupeiformes</taxon>
        <taxon>Denticipitoidei</taxon>
        <taxon>Denticipitidae</taxon>
        <taxon>Denticeps</taxon>
    </lineage>
</organism>
<dbReference type="GO" id="GO:0007601">
    <property type="term" value="P:visual perception"/>
    <property type="evidence" value="ECO:0007669"/>
    <property type="project" value="InterPro"/>
</dbReference>
<evidence type="ECO:0000256" key="10">
    <source>
        <dbReference type="ARBA" id="ARBA00023170"/>
    </source>
</evidence>
<dbReference type="Gene3D" id="3.30.70.960">
    <property type="entry name" value="SEA domain"/>
    <property type="match status" value="1"/>
</dbReference>
<feature type="region of interest" description="Disordered" evidence="17">
    <location>
        <begin position="355"/>
        <end position="415"/>
    </location>
</feature>
<dbReference type="GO" id="GO:0001750">
    <property type="term" value="C:photoreceptor outer segment"/>
    <property type="evidence" value="ECO:0007669"/>
    <property type="project" value="UniProtKB-SubCell"/>
</dbReference>
<reference evidence="21 22" key="1">
    <citation type="submission" date="2020-06" db="EMBL/GenBank/DDBJ databases">
        <authorList>
            <consortium name="Wellcome Sanger Institute Data Sharing"/>
        </authorList>
    </citation>
    <scope>NUCLEOTIDE SEQUENCE [LARGE SCALE GENOMIC DNA]</scope>
</reference>
<keyword evidence="18" id="KW-0812">Transmembrane</keyword>
<keyword evidence="12" id="KW-0966">Cell projection</keyword>
<sequence>MPLKLFLLFLFTLQATGTKESFSHNPFRSAEVISSAHLAQLLRSSKQALGASTIDLERHRTKRSVFFHSGVKVCPQETIREVIASHQAYYKLRVCQEAVWEAFRIFFDRIPGTTEYQRWVHTCQHESLCISDLATNFSNSEEHLNMVYKKMNLRPDQLPAREATPEVKVETGEEEAPGDTQTDKPEEPTDLPVTLSTTTITTSDTTTAVQTHVKETDLPNVVPEQPVEQLVEFSISLVDPGYRELLGDVDSPQYHDLSRHLQDQMLHVFDELPGFKGIRVLGISSGGISVHYAVVFETNAPEAAEESNEGGAHATASSAGPGLRDIVTKALSEEASLPIDMNTLVFDPAKVSPTTATSSIHQEESSQSYLGTPTAIPEDTSIPDISSELEDSTVASEEGVLREEDSAPTSPPEEEEPFITHMLETIIQEGTGELVRDFFPPPPKGSVPTEPSSDGDEVPVDSISESETKAPVSDLSPNLISEDDLLALPSKEPPEAEAEPEAVPDSDSSHNVIPEVDSWPFTTTGTLLTIATVSPSEDPKKTDSSLPVTTLSAITHQPPTESLEPLQEEPDIIEPEEGDIVIEETGTEEPGQDEISEPVDVLPETQDEVLGEEEEPKEDAPESKGIPGVDVYETEDELKVPDEEILEGEVEKVDEGKISEDEDLETEEVVLKPEEKAESPSESEGDDEIEIPSVEELFTEEEISEVALPQPESTESEEDEAEETDRVEPTETETELKEEEFQVREDEEPEKTDDWLSEPDDQVEVTEPQEDDIKKEEDVGQADEIEDFQPTEEDVLEVGPKTPTETMVVTPTEAGQTADVQPEDVVQDELEKVAPVLETEETIETMTEMAGKQPPSGTDEKDAEAAESEQGDGKVDEGHDTDTEQVVTASPPQVTHLDSEILLTEEPSEITQEEGNVEEEAPGPETDAPPVSEDDLAAEMDQIDVVSTETIDLLGYGTGFPFANEGHPFEPTASPPLKYITTPLMTTASKGRELVVFFSLRVTNMLFSDDLFNKSSTEYRALENRFVELLLPYLQSNLTGFKKLEVLNFRNGSVVVNSKMKFAKSVPYNVTQAVHCVLEEFCNGAAQQLNIEIDSHSLDVEPADQADPCKFLACNEFSRCVVNRWTKEAECLCDPGYVTVDGLPCQSICVLQPDFCHNGGQCEIVPGHGAACRCPIGKYWHFKGVRCSELVSRPVDPFLFIACLVGFLIFVYAALALLIFIFRKCLRTTKTLTLVNHVTHTLPGLTT</sequence>
<keyword evidence="7 19" id="KW-0732">Signal</keyword>
<evidence type="ECO:0000256" key="2">
    <source>
        <dbReference type="ARBA" id="ARBA00004504"/>
    </source>
</evidence>
<name>A0AAY4CP08_9TELE</name>
<feature type="signal peptide" evidence="19">
    <location>
        <begin position="1"/>
        <end position="17"/>
    </location>
</feature>
<evidence type="ECO:0000256" key="5">
    <source>
        <dbReference type="ARBA" id="ARBA00022530"/>
    </source>
</evidence>
<reference evidence="21" key="3">
    <citation type="submission" date="2025-09" db="UniProtKB">
        <authorList>
            <consortium name="Ensembl"/>
        </authorList>
    </citation>
    <scope>IDENTIFICATION</scope>
</reference>
<comment type="subcellular location">
    <subcellularLocation>
        <location evidence="2">Cell projection</location>
        <location evidence="2">Cilium</location>
        <location evidence="2">Photoreceptor outer segment</location>
    </subcellularLocation>
    <subcellularLocation>
        <location evidence="1">Photoreceptor inner segment</location>
    </subcellularLocation>
    <subcellularLocation>
        <location evidence="3">Secreted</location>
        <location evidence="3">Extracellular space</location>
        <location evidence="3">Extracellular matrix</location>
        <location evidence="3">Interphotoreceptor matrix</location>
    </subcellularLocation>
</comment>
<feature type="compositionally biased region" description="Basic and acidic residues" evidence="17">
    <location>
        <begin position="669"/>
        <end position="679"/>
    </location>
</feature>
<evidence type="ECO:0000256" key="17">
    <source>
        <dbReference type="SAM" id="MobiDB-lite"/>
    </source>
</evidence>
<keyword evidence="10" id="KW-0675">Receptor</keyword>
<dbReference type="InterPro" id="IPR036364">
    <property type="entry name" value="SEA_dom_sf"/>
</dbReference>
<keyword evidence="22" id="KW-1185">Reference proteome</keyword>
<evidence type="ECO:0000256" key="7">
    <source>
        <dbReference type="ARBA" id="ARBA00022729"/>
    </source>
</evidence>
<feature type="transmembrane region" description="Helical" evidence="18">
    <location>
        <begin position="1198"/>
        <end position="1222"/>
    </location>
</feature>
<protein>
    <recommendedName>
        <fullName evidence="14">Interphotoreceptor matrix proteoglycan 1</fullName>
    </recommendedName>
    <alternativeName>
        <fullName evidence="15">Sialoprotein associated with cones and rods</fullName>
    </alternativeName>
</protein>
<evidence type="ECO:0000256" key="6">
    <source>
        <dbReference type="ARBA" id="ARBA00022674"/>
    </source>
</evidence>
<feature type="compositionally biased region" description="Acidic residues" evidence="17">
    <location>
        <begin position="779"/>
        <end position="796"/>
    </location>
</feature>
<evidence type="ECO:0000313" key="21">
    <source>
        <dbReference type="Ensembl" id="ENSDCDP00010034858.1"/>
    </source>
</evidence>
<feature type="compositionally biased region" description="Acidic residues" evidence="17">
    <location>
        <begin position="681"/>
        <end position="690"/>
    </location>
</feature>
<keyword evidence="9" id="KW-0730">Sialic acid</keyword>
<evidence type="ECO:0000313" key="22">
    <source>
        <dbReference type="Proteomes" id="UP000694580"/>
    </source>
</evidence>
<evidence type="ECO:0000256" key="8">
    <source>
        <dbReference type="ARBA" id="ARBA00022737"/>
    </source>
</evidence>
<comment type="function">
    <text evidence="16">Chondroitin sulfate-, heparin- and hyaluronan-binding protein. May serve to form a basic macromolecular scaffold comprising the insoluble interphotoreceptor matrix.</text>
</comment>
<evidence type="ECO:0000256" key="1">
    <source>
        <dbReference type="ARBA" id="ARBA00004437"/>
    </source>
</evidence>
<feature type="compositionally biased region" description="Acidic residues" evidence="17">
    <location>
        <begin position="745"/>
        <end position="770"/>
    </location>
</feature>
<keyword evidence="8" id="KW-0677">Repeat</keyword>
<dbReference type="SMART" id="SM00200">
    <property type="entry name" value="SEA"/>
    <property type="match status" value="2"/>
</dbReference>
<dbReference type="PROSITE" id="PS50024">
    <property type="entry name" value="SEA"/>
    <property type="match status" value="2"/>
</dbReference>
<feature type="compositionally biased region" description="Acidic residues" evidence="17">
    <location>
        <begin position="585"/>
        <end position="597"/>
    </location>
</feature>
<feature type="compositionally biased region" description="Polar residues" evidence="17">
    <location>
        <begin position="355"/>
        <end position="371"/>
    </location>
</feature>
<evidence type="ECO:0000256" key="19">
    <source>
        <dbReference type="SAM" id="SignalP"/>
    </source>
</evidence>
<evidence type="ECO:0000256" key="15">
    <source>
        <dbReference type="ARBA" id="ARBA00042018"/>
    </source>
</evidence>
<feature type="domain" description="SEA" evidence="20">
    <location>
        <begin position="992"/>
        <end position="1105"/>
    </location>
</feature>
<feature type="region of interest" description="Disordered" evidence="17">
    <location>
        <begin position="530"/>
        <end position="549"/>
    </location>
</feature>
<keyword evidence="13" id="KW-0373">Hyaluronic acid</keyword>
<evidence type="ECO:0000256" key="11">
    <source>
        <dbReference type="ARBA" id="ARBA00023180"/>
    </source>
</evidence>
<keyword evidence="5" id="KW-0272">Extracellular matrix</keyword>
<dbReference type="Proteomes" id="UP000694580">
    <property type="component" value="Chromosome 14"/>
</dbReference>
<feature type="compositionally biased region" description="Acidic residues" evidence="17">
    <location>
        <begin position="605"/>
        <end position="617"/>
    </location>
</feature>
<feature type="compositionally biased region" description="Polar residues" evidence="17">
    <location>
        <begin position="884"/>
        <end position="893"/>
    </location>
</feature>
<dbReference type="InterPro" id="IPR000082">
    <property type="entry name" value="SEA_dom"/>
</dbReference>
<keyword evidence="11" id="KW-0325">Glycoprotein</keyword>
<keyword evidence="4" id="KW-0964">Secreted</keyword>
<dbReference type="GO" id="GO:0005540">
    <property type="term" value="F:hyaluronic acid binding"/>
    <property type="evidence" value="ECO:0007669"/>
    <property type="project" value="UniProtKB-KW"/>
</dbReference>
<evidence type="ECO:0000256" key="3">
    <source>
        <dbReference type="ARBA" id="ARBA00004593"/>
    </source>
</evidence>
<evidence type="ECO:0000256" key="14">
    <source>
        <dbReference type="ARBA" id="ARBA00040753"/>
    </source>
</evidence>
<feature type="compositionally biased region" description="Basic and acidic residues" evidence="17">
    <location>
        <begin position="649"/>
        <end position="659"/>
    </location>
</feature>
<dbReference type="Ensembl" id="ENSDCDT00010043480.1">
    <property type="protein sequence ID" value="ENSDCDP00010034858.1"/>
    <property type="gene ID" value="ENSDCDG00010022472.1"/>
</dbReference>
<keyword evidence="18" id="KW-0472">Membrane</keyword>
<dbReference type="PANTHER" id="PTHR12199">
    <property type="entry name" value="INTERPHOTORECEPTOR MATRIX PROTEOGLYCAN"/>
    <property type="match status" value="1"/>
</dbReference>
<feature type="chain" id="PRO_5044211780" description="Interphotoreceptor matrix proteoglycan 1" evidence="19">
    <location>
        <begin position="18"/>
        <end position="1247"/>
    </location>
</feature>
<gene>
    <name evidence="21" type="primary">IMPG2</name>
</gene>
<evidence type="ECO:0000256" key="16">
    <source>
        <dbReference type="ARBA" id="ARBA00045407"/>
    </source>
</evidence>
<proteinExistence type="predicted"/>
<feature type="region of interest" description="Disordered" evidence="17">
    <location>
        <begin position="845"/>
        <end position="932"/>
    </location>
</feature>
<feature type="compositionally biased region" description="Basic and acidic residues" evidence="17">
    <location>
        <begin position="871"/>
        <end position="882"/>
    </location>
</feature>
<feature type="compositionally biased region" description="Acidic residues" evidence="17">
    <location>
        <begin position="714"/>
        <end position="723"/>
    </location>
</feature>
<feature type="compositionally biased region" description="Acidic residues" evidence="17">
    <location>
        <begin position="495"/>
        <end position="504"/>
    </location>
</feature>
<feature type="region of interest" description="Disordered" evidence="17">
    <location>
        <begin position="156"/>
        <end position="193"/>
    </location>
</feature>
<keyword evidence="6" id="KW-0358">Heparin-binding</keyword>
<dbReference type="GO" id="GO:0008201">
    <property type="term" value="F:heparin binding"/>
    <property type="evidence" value="ECO:0007669"/>
    <property type="project" value="UniProtKB-KW"/>
</dbReference>
<evidence type="ECO:0000256" key="13">
    <source>
        <dbReference type="ARBA" id="ARBA00023290"/>
    </source>
</evidence>
<dbReference type="GO" id="GO:0033165">
    <property type="term" value="C:interphotoreceptor matrix"/>
    <property type="evidence" value="ECO:0007669"/>
    <property type="project" value="UniProtKB-SubCell"/>
</dbReference>
<dbReference type="GO" id="GO:0001917">
    <property type="term" value="C:photoreceptor inner segment"/>
    <property type="evidence" value="ECO:0007669"/>
    <property type="project" value="UniProtKB-SubCell"/>
</dbReference>
<reference evidence="21" key="2">
    <citation type="submission" date="2025-08" db="UniProtKB">
        <authorList>
            <consortium name="Ensembl"/>
        </authorList>
    </citation>
    <scope>IDENTIFICATION</scope>
</reference>
<dbReference type="Pfam" id="PF01390">
    <property type="entry name" value="SEA"/>
    <property type="match status" value="2"/>
</dbReference>
<keyword evidence="18" id="KW-1133">Transmembrane helix</keyword>
<evidence type="ECO:0000256" key="18">
    <source>
        <dbReference type="SAM" id="Phobius"/>
    </source>
</evidence>
<dbReference type="SUPFAM" id="SSF82671">
    <property type="entry name" value="SEA domain"/>
    <property type="match status" value="2"/>
</dbReference>
<evidence type="ECO:0000259" key="20">
    <source>
        <dbReference type="PROSITE" id="PS50024"/>
    </source>
</evidence>
<evidence type="ECO:0000256" key="12">
    <source>
        <dbReference type="ARBA" id="ARBA00023273"/>
    </source>
</evidence>
<feature type="domain" description="SEA" evidence="20">
    <location>
        <begin position="227"/>
        <end position="351"/>
    </location>
</feature>
<evidence type="ECO:0000256" key="9">
    <source>
        <dbReference type="ARBA" id="ARBA00022981"/>
    </source>
</evidence>
<feature type="region of interest" description="Disordered" evidence="17">
    <location>
        <begin position="585"/>
        <end position="803"/>
    </location>
</feature>
<dbReference type="InterPro" id="IPR039861">
    <property type="entry name" value="IMPG"/>
</dbReference>
<dbReference type="AlphaFoldDB" id="A0AAY4CP08"/>
<feature type="compositionally biased region" description="Acidic residues" evidence="17">
    <location>
        <begin position="906"/>
        <end position="922"/>
    </location>
</feature>
<evidence type="ECO:0000256" key="4">
    <source>
        <dbReference type="ARBA" id="ARBA00022525"/>
    </source>
</evidence>
<feature type="region of interest" description="Disordered" evidence="17">
    <location>
        <begin position="434"/>
        <end position="519"/>
    </location>
</feature>
<dbReference type="PANTHER" id="PTHR12199:SF3">
    <property type="entry name" value="INTERPHOTORECEPTOR MATRIX PROTEOGLYCAN 1"/>
    <property type="match status" value="1"/>
</dbReference>
<accession>A0AAY4CP08</accession>
<dbReference type="GeneTree" id="ENSGT00530000063503"/>